<dbReference type="Proteomes" id="UP000587942">
    <property type="component" value="Unassembled WGS sequence"/>
</dbReference>
<dbReference type="PANTHER" id="PTHR33745:SF8">
    <property type="entry name" value="BLUE-LIGHT PHOTORECEPTOR"/>
    <property type="match status" value="1"/>
</dbReference>
<dbReference type="SUPFAM" id="SSF52091">
    <property type="entry name" value="SpoIIaa-like"/>
    <property type="match status" value="1"/>
</dbReference>
<dbReference type="InterPro" id="IPR051932">
    <property type="entry name" value="Bact_StressResp_Reg"/>
</dbReference>
<comment type="caution">
    <text evidence="2">The sequence shown here is derived from an EMBL/GenBank/DDBJ whole genome shotgun (WGS) entry which is preliminary data.</text>
</comment>
<evidence type="ECO:0000259" key="1">
    <source>
        <dbReference type="PROSITE" id="PS50801"/>
    </source>
</evidence>
<proteinExistence type="predicted"/>
<feature type="domain" description="STAS" evidence="1">
    <location>
        <begin position="167"/>
        <end position="278"/>
    </location>
</feature>
<dbReference type="InterPro" id="IPR036513">
    <property type="entry name" value="STAS_dom_sf"/>
</dbReference>
<evidence type="ECO:0000313" key="2">
    <source>
        <dbReference type="EMBL" id="NKE06199.1"/>
    </source>
</evidence>
<dbReference type="Pfam" id="PF01740">
    <property type="entry name" value="STAS"/>
    <property type="match status" value="1"/>
</dbReference>
<dbReference type="PROSITE" id="PS50801">
    <property type="entry name" value="STAS"/>
    <property type="match status" value="1"/>
</dbReference>
<name>A0A846THF1_9BACI</name>
<dbReference type="AlphaFoldDB" id="A0A846THF1"/>
<gene>
    <name evidence="2" type="ORF">GWK17_12080</name>
</gene>
<dbReference type="InterPro" id="IPR002645">
    <property type="entry name" value="STAS_dom"/>
</dbReference>
<accession>A0A846THF1</accession>
<dbReference type="CDD" id="cd07041">
    <property type="entry name" value="STAS_RsbR_RsbS_like"/>
    <property type="match status" value="1"/>
</dbReference>
<sequence>MKKREVTFVNPTYAVADELQQNAQTIATEMVDSIVDLIGVEIPKQEIEQAIIVYTEYFIFLGESIRNKDETTSKGLLEWSKQNGEREAAKGGRVSDILFRYPPTRMVFIDKMAELSLRHGVNTDDLIWINKRVNNMLDISINETVFAFERQTSNQIKEVQDERDILSTPVVPVQENVAVLPLVGKMDHDRARLILERAIPLVSSQKIQCLIIDFSGIVMIDATIAKHIFDIHNVLRLLGVNSIATGMRPELAQAAVEGGVDFSSIKTFATVKQAIDSINHDL</sequence>
<dbReference type="Gene3D" id="3.30.750.24">
    <property type="entry name" value="STAS domain"/>
    <property type="match status" value="1"/>
</dbReference>
<dbReference type="PANTHER" id="PTHR33745">
    <property type="entry name" value="RSBT ANTAGONIST PROTEIN RSBS-RELATED"/>
    <property type="match status" value="1"/>
</dbReference>
<dbReference type="EMBL" id="JAAVUM010000007">
    <property type="protein sequence ID" value="NKE06199.1"/>
    <property type="molecule type" value="Genomic_DNA"/>
</dbReference>
<evidence type="ECO:0000313" key="3">
    <source>
        <dbReference type="Proteomes" id="UP000587942"/>
    </source>
</evidence>
<reference evidence="2 3" key="1">
    <citation type="submission" date="2020-03" db="EMBL/GenBank/DDBJ databases">
        <authorList>
            <person name="Sun Q."/>
        </authorList>
    </citation>
    <scope>NUCLEOTIDE SEQUENCE [LARGE SCALE GENOMIC DNA]</scope>
    <source>
        <strain evidence="2 3">KACC 21451</strain>
    </source>
</reference>
<organism evidence="2 3">
    <name type="scientific">Mesobacillus selenatarsenatis</name>
    <dbReference type="NCBI Taxonomy" id="388741"/>
    <lineage>
        <taxon>Bacteria</taxon>
        <taxon>Bacillati</taxon>
        <taxon>Bacillota</taxon>
        <taxon>Bacilli</taxon>
        <taxon>Bacillales</taxon>
        <taxon>Bacillaceae</taxon>
        <taxon>Mesobacillus</taxon>
    </lineage>
</organism>
<protein>
    <submittedName>
        <fullName evidence="2">STAS domain-containing protein</fullName>
    </submittedName>
</protein>